<proteinExistence type="predicted"/>
<dbReference type="EMBL" id="UINC01070126">
    <property type="protein sequence ID" value="SVC04031.1"/>
    <property type="molecule type" value="Genomic_DNA"/>
</dbReference>
<dbReference type="AlphaFoldDB" id="A0A382IZJ8"/>
<accession>A0A382IZJ8</accession>
<gene>
    <name evidence="1" type="ORF">METZ01_LOCUS256885</name>
</gene>
<evidence type="ECO:0008006" key="2">
    <source>
        <dbReference type="Google" id="ProtNLM"/>
    </source>
</evidence>
<reference evidence="1" key="1">
    <citation type="submission" date="2018-05" db="EMBL/GenBank/DDBJ databases">
        <authorList>
            <person name="Lanie J.A."/>
            <person name="Ng W.-L."/>
            <person name="Kazmierczak K.M."/>
            <person name="Andrzejewski T.M."/>
            <person name="Davidsen T.M."/>
            <person name="Wayne K.J."/>
            <person name="Tettelin H."/>
            <person name="Glass J.I."/>
            <person name="Rusch D."/>
            <person name="Podicherti R."/>
            <person name="Tsui H.-C.T."/>
            <person name="Winkler M.E."/>
        </authorList>
    </citation>
    <scope>NUCLEOTIDE SEQUENCE</scope>
</reference>
<dbReference type="InterPro" id="IPR029063">
    <property type="entry name" value="SAM-dependent_MTases_sf"/>
</dbReference>
<evidence type="ECO:0000313" key="1">
    <source>
        <dbReference type="EMBL" id="SVC04031.1"/>
    </source>
</evidence>
<dbReference type="Gene3D" id="3.40.50.150">
    <property type="entry name" value="Vaccinia Virus protein VP39"/>
    <property type="match status" value="1"/>
</dbReference>
<sequence>MSLTRNFGLLWYLLPFFKSPLIKNKPGLTFSVLTGSKIYKLKLNDGLTIDFPSAKFNNLLHMIGILSFAFSYKIKDNDKIELSFDEKNKITIPTKNLSYEDDNLLELLFLGVKYGADFIFGNANDGKNLRDKTIKIYENKDRKIVQVSNGIKFYLDSIHPGNSIVETFVQKIHMIKHEDDFTNKIVVDIGAECGDTALYYASLNATVYSFEPIKSNYDDMIENIKLNPQLAKKITPINAAIGEDKILKFYQDPITPNIGSSF</sequence>
<dbReference type="SUPFAM" id="SSF53335">
    <property type="entry name" value="S-adenosyl-L-methionine-dependent methyltransferases"/>
    <property type="match status" value="1"/>
</dbReference>
<name>A0A382IZJ8_9ZZZZ</name>
<feature type="non-terminal residue" evidence="1">
    <location>
        <position position="262"/>
    </location>
</feature>
<organism evidence="1">
    <name type="scientific">marine metagenome</name>
    <dbReference type="NCBI Taxonomy" id="408172"/>
    <lineage>
        <taxon>unclassified sequences</taxon>
        <taxon>metagenomes</taxon>
        <taxon>ecological metagenomes</taxon>
    </lineage>
</organism>
<protein>
    <recommendedName>
        <fullName evidence="2">SAM-dependent methyltransferase TRM5/TYW2-type domain-containing protein</fullName>
    </recommendedName>
</protein>